<dbReference type="PaxDb" id="2903-EOD04110"/>
<name>A0A0D3HYM5_EMIH1</name>
<dbReference type="PRINTS" id="PR01798">
    <property type="entry name" value="SCOASYNTHASE"/>
</dbReference>
<dbReference type="UniPathway" id="UPA00223">
    <property type="reaction ID" value="UER00999"/>
</dbReference>
<dbReference type="Gene3D" id="3.40.50.720">
    <property type="entry name" value="NAD(P)-binding Rossmann-like Domain"/>
    <property type="match status" value="1"/>
</dbReference>
<evidence type="ECO:0000313" key="4">
    <source>
        <dbReference type="EnsemblProtists" id="EOD04110"/>
    </source>
</evidence>
<dbReference type="KEGG" id="ehx:EMIHUDRAFT_439301"/>
<dbReference type="PROSITE" id="PS00399">
    <property type="entry name" value="SUCCINYL_COA_LIG_2"/>
    <property type="match status" value="1"/>
</dbReference>
<reference evidence="5" key="1">
    <citation type="journal article" date="2013" name="Nature">
        <title>Pan genome of the phytoplankton Emiliania underpins its global distribution.</title>
        <authorList>
            <person name="Read B.A."/>
            <person name="Kegel J."/>
            <person name="Klute M.J."/>
            <person name="Kuo A."/>
            <person name="Lefebvre S.C."/>
            <person name="Maumus F."/>
            <person name="Mayer C."/>
            <person name="Miller J."/>
            <person name="Monier A."/>
            <person name="Salamov A."/>
            <person name="Young J."/>
            <person name="Aguilar M."/>
            <person name="Claverie J.M."/>
            <person name="Frickenhaus S."/>
            <person name="Gonzalez K."/>
            <person name="Herman E.K."/>
            <person name="Lin Y.C."/>
            <person name="Napier J."/>
            <person name="Ogata H."/>
            <person name="Sarno A.F."/>
            <person name="Shmutz J."/>
            <person name="Schroeder D."/>
            <person name="de Vargas C."/>
            <person name="Verret F."/>
            <person name="von Dassow P."/>
            <person name="Valentin K."/>
            <person name="Van de Peer Y."/>
            <person name="Wheeler G."/>
            <person name="Dacks J.B."/>
            <person name="Delwiche C.F."/>
            <person name="Dyhrman S.T."/>
            <person name="Glockner G."/>
            <person name="John U."/>
            <person name="Richards T."/>
            <person name="Worden A.Z."/>
            <person name="Zhang X."/>
            <person name="Grigoriev I.V."/>
            <person name="Allen A.E."/>
            <person name="Bidle K."/>
            <person name="Borodovsky M."/>
            <person name="Bowler C."/>
            <person name="Brownlee C."/>
            <person name="Cock J.M."/>
            <person name="Elias M."/>
            <person name="Gladyshev V.N."/>
            <person name="Groth M."/>
            <person name="Guda C."/>
            <person name="Hadaegh A."/>
            <person name="Iglesias-Rodriguez M.D."/>
            <person name="Jenkins J."/>
            <person name="Jones B.M."/>
            <person name="Lawson T."/>
            <person name="Leese F."/>
            <person name="Lindquist E."/>
            <person name="Lobanov A."/>
            <person name="Lomsadze A."/>
            <person name="Malik S.B."/>
            <person name="Marsh M.E."/>
            <person name="Mackinder L."/>
            <person name="Mock T."/>
            <person name="Mueller-Roeber B."/>
            <person name="Pagarete A."/>
            <person name="Parker M."/>
            <person name="Probert I."/>
            <person name="Quesneville H."/>
            <person name="Raines C."/>
            <person name="Rensing S.A."/>
            <person name="Riano-Pachon D.M."/>
            <person name="Richier S."/>
            <person name="Rokitta S."/>
            <person name="Shiraiwa Y."/>
            <person name="Soanes D.M."/>
            <person name="van der Giezen M."/>
            <person name="Wahlund T.M."/>
            <person name="Williams B."/>
            <person name="Wilson W."/>
            <person name="Wolfe G."/>
            <person name="Wurch L.L."/>
        </authorList>
    </citation>
    <scope>NUCLEOTIDE SEQUENCE</scope>
</reference>
<dbReference type="HOGENOM" id="CLU_052104_1_0_1"/>
<dbReference type="InterPro" id="IPR017440">
    <property type="entry name" value="Cit_synth/succinyl-CoA_lig_AS"/>
</dbReference>
<dbReference type="SMART" id="SM00881">
    <property type="entry name" value="CoA_binding"/>
    <property type="match status" value="1"/>
</dbReference>
<dbReference type="OMA" id="TCARWIK"/>
<sequence>MRSSAAAPARAIGRSQLARRGFSTQPKHKDVIKKAYAAGKAPPPAVYPDTKVICAGITGKTGAFHVKGGIDYGSNYVGGTHPKKGGTKTDMDAQGFELPLYTTMAEAKKETDCDAAVLFVPPPGAKGAIMEAIAAEIPLVVCITEGVPQHDMVQVKKALMSQTKTRLIGPNCPGATSPRGRRRATRHSRHEGGSRLVRRTLGIVSRSGTLTYEAVHQTTALHDEVDLTEGLGQSMVIGIGGDPFNGTNFLDALEYFYADPETEGIIMIGEIGGDAEEQAAAFIQEANMTNFKPVVNFIAGTTAPPGRRMGHAGAITAGNAGTAKGKIKALTQAGCRVSKSPARLGHVMAQFYQEKKGNGKVYLDPAMVWTVEDADKL</sequence>
<evidence type="ECO:0000256" key="2">
    <source>
        <dbReference type="SAM" id="MobiDB-lite"/>
    </source>
</evidence>
<feature type="compositionally biased region" description="Basic residues" evidence="2">
    <location>
        <begin position="179"/>
        <end position="189"/>
    </location>
</feature>
<dbReference type="Pfam" id="PF02629">
    <property type="entry name" value="CoA_binding"/>
    <property type="match status" value="1"/>
</dbReference>
<feature type="region of interest" description="Disordered" evidence="2">
    <location>
        <begin position="167"/>
        <end position="192"/>
    </location>
</feature>
<evidence type="ECO:0000313" key="5">
    <source>
        <dbReference type="Proteomes" id="UP000013827"/>
    </source>
</evidence>
<dbReference type="Proteomes" id="UP000013827">
    <property type="component" value="Unassembled WGS sequence"/>
</dbReference>
<dbReference type="SUPFAM" id="SSF52210">
    <property type="entry name" value="Succinyl-CoA synthetase domains"/>
    <property type="match status" value="1"/>
</dbReference>
<dbReference type="InterPro" id="IPR005811">
    <property type="entry name" value="SUCC_ACL_C"/>
</dbReference>
<keyword evidence="1" id="KW-0547">Nucleotide-binding</keyword>
<dbReference type="eggNOG" id="KOG1255">
    <property type="taxonomic scope" value="Eukaryota"/>
</dbReference>
<organism evidence="4 5">
    <name type="scientific">Emiliania huxleyi (strain CCMP1516)</name>
    <dbReference type="NCBI Taxonomy" id="280463"/>
    <lineage>
        <taxon>Eukaryota</taxon>
        <taxon>Haptista</taxon>
        <taxon>Haptophyta</taxon>
        <taxon>Prymnesiophyceae</taxon>
        <taxon>Isochrysidales</taxon>
        <taxon>Noelaerhabdaceae</taxon>
        <taxon>Emiliania</taxon>
    </lineage>
</organism>
<dbReference type="GO" id="GO:0006099">
    <property type="term" value="P:tricarboxylic acid cycle"/>
    <property type="evidence" value="ECO:0007669"/>
    <property type="project" value="TreeGrafter"/>
</dbReference>
<dbReference type="Pfam" id="PF00549">
    <property type="entry name" value="Ligase_CoA"/>
    <property type="match status" value="1"/>
</dbReference>
<dbReference type="Gene3D" id="3.40.50.261">
    <property type="entry name" value="Succinyl-CoA synthetase domains"/>
    <property type="match status" value="1"/>
</dbReference>
<keyword evidence="5" id="KW-1185">Reference proteome</keyword>
<protein>
    <recommendedName>
        <fullName evidence="3">CoA-binding domain-containing protein</fullName>
    </recommendedName>
</protein>
<dbReference type="STRING" id="2903.R1CP90"/>
<dbReference type="PANTHER" id="PTHR11117">
    <property type="entry name" value="SUCCINYL-COA LIGASE SUBUNIT ALPHA"/>
    <property type="match status" value="1"/>
</dbReference>
<dbReference type="SUPFAM" id="SSF51735">
    <property type="entry name" value="NAD(P)-binding Rossmann-fold domains"/>
    <property type="match status" value="1"/>
</dbReference>
<dbReference type="RefSeq" id="XP_005756539.1">
    <property type="nucleotide sequence ID" value="XM_005756482.1"/>
</dbReference>
<accession>A0A0D3HYM5</accession>
<dbReference type="GO" id="GO:0004775">
    <property type="term" value="F:succinate-CoA ligase (ADP-forming) activity"/>
    <property type="evidence" value="ECO:0007669"/>
    <property type="project" value="TreeGrafter"/>
</dbReference>
<dbReference type="EnsemblProtists" id="EOD04110">
    <property type="protein sequence ID" value="EOD04110"/>
    <property type="gene ID" value="EMIHUDRAFT_439301"/>
</dbReference>
<reference evidence="4" key="2">
    <citation type="submission" date="2024-10" db="UniProtKB">
        <authorList>
            <consortium name="EnsemblProtists"/>
        </authorList>
    </citation>
    <scope>IDENTIFICATION</scope>
</reference>
<dbReference type="InterPro" id="IPR003781">
    <property type="entry name" value="CoA-bd"/>
</dbReference>
<dbReference type="NCBIfam" id="NF004230">
    <property type="entry name" value="PRK05678.1"/>
    <property type="match status" value="1"/>
</dbReference>
<dbReference type="InterPro" id="IPR036291">
    <property type="entry name" value="NAD(P)-bd_dom_sf"/>
</dbReference>
<evidence type="ECO:0000256" key="1">
    <source>
        <dbReference type="ARBA" id="ARBA00022741"/>
    </source>
</evidence>
<dbReference type="GO" id="GO:0009361">
    <property type="term" value="C:succinate-CoA ligase complex (ADP-forming)"/>
    <property type="evidence" value="ECO:0007669"/>
    <property type="project" value="TreeGrafter"/>
</dbReference>
<dbReference type="InterPro" id="IPR016102">
    <property type="entry name" value="Succinyl-CoA_synth-like"/>
</dbReference>
<dbReference type="GO" id="GO:0004776">
    <property type="term" value="F:succinate-CoA ligase (GDP-forming) activity"/>
    <property type="evidence" value="ECO:0007669"/>
    <property type="project" value="TreeGrafter"/>
</dbReference>
<feature type="domain" description="CoA-binding" evidence="3">
    <location>
        <begin position="45"/>
        <end position="147"/>
    </location>
</feature>
<proteinExistence type="predicted"/>
<dbReference type="AlphaFoldDB" id="A0A0D3HYM5"/>
<dbReference type="GeneID" id="17250254"/>
<feature type="region of interest" description="Disordered" evidence="2">
    <location>
        <begin position="1"/>
        <end position="26"/>
    </location>
</feature>
<evidence type="ECO:0000259" key="3">
    <source>
        <dbReference type="SMART" id="SM00881"/>
    </source>
</evidence>
<dbReference type="PANTHER" id="PTHR11117:SF2">
    <property type="entry name" value="SUCCINATE--COA LIGASE [ADP_GDP-FORMING] SUBUNIT ALPHA, MITOCHONDRIAL"/>
    <property type="match status" value="1"/>
</dbReference>
<dbReference type="GO" id="GO:0000166">
    <property type="term" value="F:nucleotide binding"/>
    <property type="evidence" value="ECO:0007669"/>
    <property type="project" value="UniProtKB-KW"/>
</dbReference>
<dbReference type="GO" id="GO:0005739">
    <property type="term" value="C:mitochondrion"/>
    <property type="evidence" value="ECO:0007669"/>
    <property type="project" value="TreeGrafter"/>
</dbReference>